<dbReference type="PANTHER" id="PTHR46599:SF6">
    <property type="entry name" value="DUAL SPECIFICITY PHOSPHATASE 26"/>
    <property type="match status" value="1"/>
</dbReference>
<dbReference type="STRING" id="6337.A0A0V0XI01"/>
<evidence type="ECO:0000313" key="3">
    <source>
        <dbReference type="Proteomes" id="UP000054815"/>
    </source>
</evidence>
<gene>
    <name evidence="2" type="ORF">T4E_7396</name>
</gene>
<dbReference type="InterPro" id="IPR029526">
    <property type="entry name" value="PGBD"/>
</dbReference>
<dbReference type="Pfam" id="PF13843">
    <property type="entry name" value="DDE_Tnp_1_7"/>
    <property type="match status" value="1"/>
</dbReference>
<proteinExistence type="predicted"/>
<dbReference type="EMBL" id="JYDU01000275">
    <property type="protein sequence ID" value="KRX87612.1"/>
    <property type="molecule type" value="Genomic_DNA"/>
</dbReference>
<dbReference type="Proteomes" id="UP000054815">
    <property type="component" value="Unassembled WGS sequence"/>
</dbReference>
<accession>A0A0V0XI01</accession>
<dbReference type="AlphaFoldDB" id="A0A0V0XI01"/>
<protein>
    <recommendedName>
        <fullName evidence="1">PiggyBac transposable element-derived protein domain-containing protein</fullName>
    </recommendedName>
</protein>
<organism evidence="2 3">
    <name type="scientific">Trichinella pseudospiralis</name>
    <name type="common">Parasitic roundworm</name>
    <dbReference type="NCBI Taxonomy" id="6337"/>
    <lineage>
        <taxon>Eukaryota</taxon>
        <taxon>Metazoa</taxon>
        <taxon>Ecdysozoa</taxon>
        <taxon>Nematoda</taxon>
        <taxon>Enoplea</taxon>
        <taxon>Dorylaimia</taxon>
        <taxon>Trichinellida</taxon>
        <taxon>Trichinellidae</taxon>
        <taxon>Trichinella</taxon>
    </lineage>
</organism>
<comment type="caution">
    <text evidence="2">The sequence shown here is derived from an EMBL/GenBank/DDBJ whole genome shotgun (WGS) entry which is preliminary data.</text>
</comment>
<reference evidence="2 3" key="1">
    <citation type="submission" date="2015-01" db="EMBL/GenBank/DDBJ databases">
        <title>Evolution of Trichinella species and genotypes.</title>
        <authorList>
            <person name="Korhonen P.K."/>
            <person name="Edoardo P."/>
            <person name="Giuseppe L.R."/>
            <person name="Gasser R.B."/>
        </authorList>
    </citation>
    <scope>NUCLEOTIDE SEQUENCE [LARGE SCALE GENOMIC DNA]</scope>
    <source>
        <strain evidence="2">ISS141</strain>
    </source>
</reference>
<name>A0A0V0XI01_TRIPS</name>
<sequence length="151" mass="17429">MPQTNNHGELTTQRVELDSIFCAFHSNSIENVILEMTNLQGRSCSPETWKLFNVTDLRAYIDLLILGRVYTFRDKATEVCGTLKKRAIFPAAMSLKKISRIKQFNNHSSRASKDKLAAMRVIWDTWVKNLPKMYNPSENVTIDERLYPFKG</sequence>
<feature type="domain" description="PiggyBac transposable element-derived protein" evidence="1">
    <location>
        <begin position="20"/>
        <end position="151"/>
    </location>
</feature>
<dbReference type="PANTHER" id="PTHR46599">
    <property type="entry name" value="PIGGYBAC TRANSPOSABLE ELEMENT-DERIVED PROTEIN 4"/>
    <property type="match status" value="1"/>
</dbReference>
<evidence type="ECO:0000313" key="2">
    <source>
        <dbReference type="EMBL" id="KRX87612.1"/>
    </source>
</evidence>
<evidence type="ECO:0000259" key="1">
    <source>
        <dbReference type="Pfam" id="PF13843"/>
    </source>
</evidence>